<keyword evidence="7" id="KW-0418">Kinase</keyword>
<dbReference type="InterPro" id="IPR001057">
    <property type="entry name" value="Glu/AcGlu_kinase"/>
</dbReference>
<protein>
    <recommendedName>
        <fullName evidence="2">acetylglutamate kinase</fullName>
        <ecNumber evidence="2">2.7.2.8</ecNumber>
    </recommendedName>
</protein>
<evidence type="ECO:0000256" key="1">
    <source>
        <dbReference type="ARBA" id="ARBA00004828"/>
    </source>
</evidence>
<evidence type="ECO:0000256" key="2">
    <source>
        <dbReference type="ARBA" id="ARBA00013065"/>
    </source>
</evidence>
<accession>A0A382E4J0</accession>
<keyword evidence="6" id="KW-0547">Nucleotide-binding</keyword>
<dbReference type="GO" id="GO:0006526">
    <property type="term" value="P:L-arginine biosynthetic process"/>
    <property type="evidence" value="ECO:0007669"/>
    <property type="project" value="UniProtKB-KW"/>
</dbReference>
<feature type="non-terminal residue" evidence="10">
    <location>
        <position position="1"/>
    </location>
</feature>
<dbReference type="SUPFAM" id="SSF53633">
    <property type="entry name" value="Carbamate kinase-like"/>
    <property type="match status" value="1"/>
</dbReference>
<dbReference type="FunFam" id="3.40.1160.10:FF:000004">
    <property type="entry name" value="Acetylglutamate kinase"/>
    <property type="match status" value="1"/>
</dbReference>
<name>A0A382E4J0_9ZZZZ</name>
<evidence type="ECO:0000256" key="8">
    <source>
        <dbReference type="ARBA" id="ARBA00022840"/>
    </source>
</evidence>
<reference evidence="10" key="1">
    <citation type="submission" date="2018-05" db="EMBL/GenBank/DDBJ databases">
        <authorList>
            <person name="Lanie J.A."/>
            <person name="Ng W.-L."/>
            <person name="Kazmierczak K.M."/>
            <person name="Andrzejewski T.M."/>
            <person name="Davidsen T.M."/>
            <person name="Wayne K.J."/>
            <person name="Tettelin H."/>
            <person name="Glass J.I."/>
            <person name="Rusch D."/>
            <person name="Podicherti R."/>
            <person name="Tsui H.-C.T."/>
            <person name="Winkler M.E."/>
        </authorList>
    </citation>
    <scope>NUCLEOTIDE SEQUENCE</scope>
</reference>
<gene>
    <name evidence="10" type="ORF">METZ01_LOCUS197717</name>
</gene>
<dbReference type="Pfam" id="PF00696">
    <property type="entry name" value="AA_kinase"/>
    <property type="match status" value="1"/>
</dbReference>
<evidence type="ECO:0000256" key="5">
    <source>
        <dbReference type="ARBA" id="ARBA00022679"/>
    </source>
</evidence>
<dbReference type="InterPro" id="IPR036393">
    <property type="entry name" value="AceGlu_kinase-like_sf"/>
</dbReference>
<evidence type="ECO:0000259" key="9">
    <source>
        <dbReference type="Pfam" id="PF00696"/>
    </source>
</evidence>
<dbReference type="InterPro" id="IPR041727">
    <property type="entry name" value="NAGK-C"/>
</dbReference>
<evidence type="ECO:0000256" key="3">
    <source>
        <dbReference type="ARBA" id="ARBA00022571"/>
    </source>
</evidence>
<evidence type="ECO:0000256" key="6">
    <source>
        <dbReference type="ARBA" id="ARBA00022741"/>
    </source>
</evidence>
<dbReference type="AlphaFoldDB" id="A0A382E4J0"/>
<dbReference type="EMBL" id="UINC01042350">
    <property type="protein sequence ID" value="SVB44863.1"/>
    <property type="molecule type" value="Genomic_DNA"/>
</dbReference>
<feature type="domain" description="Aspartate/glutamate/uridylate kinase" evidence="9">
    <location>
        <begin position="3"/>
        <end position="237"/>
    </location>
</feature>
<dbReference type="InterPro" id="IPR004662">
    <property type="entry name" value="AcgluKinase_fam"/>
</dbReference>
<dbReference type="HAMAP" id="MF_00082">
    <property type="entry name" value="ArgB"/>
    <property type="match status" value="1"/>
</dbReference>
<proteinExistence type="inferred from homology"/>
<dbReference type="CDD" id="cd04250">
    <property type="entry name" value="AAK_NAGK-C"/>
    <property type="match status" value="1"/>
</dbReference>
<keyword evidence="8" id="KW-0067">ATP-binding</keyword>
<dbReference type="EC" id="2.7.2.8" evidence="2"/>
<dbReference type="GO" id="GO:0003991">
    <property type="term" value="F:acetylglutamate kinase activity"/>
    <property type="evidence" value="ECO:0007669"/>
    <property type="project" value="UniProtKB-EC"/>
</dbReference>
<organism evidence="10">
    <name type="scientific">marine metagenome</name>
    <dbReference type="NCBI Taxonomy" id="408172"/>
    <lineage>
        <taxon>unclassified sequences</taxon>
        <taxon>metagenomes</taxon>
        <taxon>ecological metagenomes</taxon>
    </lineage>
</organism>
<dbReference type="GO" id="GO:0005737">
    <property type="term" value="C:cytoplasm"/>
    <property type="evidence" value="ECO:0007669"/>
    <property type="project" value="InterPro"/>
</dbReference>
<dbReference type="NCBIfam" id="TIGR00761">
    <property type="entry name" value="argB"/>
    <property type="match status" value="1"/>
</dbReference>
<dbReference type="PIRSF" id="PIRSF000728">
    <property type="entry name" value="NAGK"/>
    <property type="match status" value="1"/>
</dbReference>
<evidence type="ECO:0000256" key="7">
    <source>
        <dbReference type="ARBA" id="ARBA00022777"/>
    </source>
</evidence>
<keyword evidence="5" id="KW-0808">Transferase</keyword>
<dbReference type="PANTHER" id="PTHR23342">
    <property type="entry name" value="N-ACETYLGLUTAMATE SYNTHASE"/>
    <property type="match status" value="1"/>
</dbReference>
<evidence type="ECO:0000313" key="10">
    <source>
        <dbReference type="EMBL" id="SVB44863.1"/>
    </source>
</evidence>
<evidence type="ECO:0000256" key="4">
    <source>
        <dbReference type="ARBA" id="ARBA00022605"/>
    </source>
</evidence>
<dbReference type="GO" id="GO:0005524">
    <property type="term" value="F:ATP binding"/>
    <property type="evidence" value="ECO:0007669"/>
    <property type="project" value="UniProtKB-KW"/>
</dbReference>
<dbReference type="PRINTS" id="PR00474">
    <property type="entry name" value="GLU5KINASE"/>
</dbReference>
<dbReference type="InterPro" id="IPR001048">
    <property type="entry name" value="Asp/Glu/Uridylate_kinase"/>
</dbReference>
<keyword evidence="4" id="KW-0028">Amino-acid biosynthesis</keyword>
<comment type="pathway">
    <text evidence="1">Amino-acid biosynthesis; L-arginine biosynthesis; N(2)-acetyl-L-ornithine from L-glutamate: step 2/4.</text>
</comment>
<dbReference type="Gene3D" id="3.40.1160.10">
    <property type="entry name" value="Acetylglutamate kinase-like"/>
    <property type="match status" value="1"/>
</dbReference>
<keyword evidence="3" id="KW-0055">Arginine biosynthesis</keyword>
<dbReference type="InterPro" id="IPR037528">
    <property type="entry name" value="ArgB"/>
</dbReference>
<sequence length="278" mass="29419">GRVVVVKFGGSAMESDELADQFAQDIVLMHSVGIKPVVVHGGGPQIGDLVERLGLSTEFKDGQRVTDKETLEIAQMVLVGKVNTDIVSSINVHSPIAVGLSGGDSKLIEATQRDSSLGYVGDVVKINPSIVDCLMEENLIPVISTIGTDSNGQAYNINSDTVAAALAGSLKAERLLYLTDVEGLLEDVSDPASKISKIGISSLNDLIDKEIVKSGMIPKAQACIDAIKEGVASAHMVDGRIPHVLLLELFTDAGIGTMVLPEDMLDSFKSETHEQDQL</sequence>
<dbReference type="PANTHER" id="PTHR23342:SF0">
    <property type="entry name" value="N-ACETYLGLUTAMATE SYNTHASE, MITOCHONDRIAL"/>
    <property type="match status" value="1"/>
</dbReference>